<protein>
    <submittedName>
        <fullName evidence="2">Uncharacterized protein</fullName>
    </submittedName>
</protein>
<gene>
    <name evidence="2" type="primary">ORF88211</name>
</gene>
<name>A0A0B7A1E0_9EUPU</name>
<reference evidence="2" key="1">
    <citation type="submission" date="2014-12" db="EMBL/GenBank/DDBJ databases">
        <title>Insight into the proteome of Arion vulgaris.</title>
        <authorList>
            <person name="Aradska J."/>
            <person name="Bulat T."/>
            <person name="Smidak R."/>
            <person name="Sarate P."/>
            <person name="Gangsoo J."/>
            <person name="Sialana F."/>
            <person name="Bilban M."/>
            <person name="Lubec G."/>
        </authorList>
    </citation>
    <scope>NUCLEOTIDE SEQUENCE</scope>
    <source>
        <tissue evidence="2">Skin</tissue>
    </source>
</reference>
<evidence type="ECO:0000313" key="2">
    <source>
        <dbReference type="EMBL" id="CEK73775.1"/>
    </source>
</evidence>
<sequence length="296" mass="32922">ENVENESVMLQNQENLVSTISNDQHMKPQENVEHDTERFVNQFLVVDHLIANASMSLSSRSCLAFDVGIVRLDLTNFSNSWENVDNDQETLHGQHAGPVVTNNRSGSTHSHDISRGTAQSHIDENGHIASQGHFESIRSWREEIEHSSQVVINSTSRETSLTTEAEPGTIFLFPPIESDIAYHSVSNQPDSDEESLVIGASAPDNAMQQIRANSSAILLGRQNSQIDIEEVQQEAARIPRIQLENGVAVYDIDLRLTVDSTNPPYQISTDIAIHGGDVYPYEFTVIDISVMKHQPR</sequence>
<accession>A0A0B7A1E0</accession>
<feature type="region of interest" description="Disordered" evidence="1">
    <location>
        <begin position="91"/>
        <end position="118"/>
    </location>
</feature>
<dbReference type="EMBL" id="HACG01026910">
    <property type="protein sequence ID" value="CEK73775.1"/>
    <property type="molecule type" value="Transcribed_RNA"/>
</dbReference>
<organism evidence="2">
    <name type="scientific">Arion vulgaris</name>
    <dbReference type="NCBI Taxonomy" id="1028688"/>
    <lineage>
        <taxon>Eukaryota</taxon>
        <taxon>Metazoa</taxon>
        <taxon>Spiralia</taxon>
        <taxon>Lophotrochozoa</taxon>
        <taxon>Mollusca</taxon>
        <taxon>Gastropoda</taxon>
        <taxon>Heterobranchia</taxon>
        <taxon>Euthyneura</taxon>
        <taxon>Panpulmonata</taxon>
        <taxon>Eupulmonata</taxon>
        <taxon>Stylommatophora</taxon>
        <taxon>Helicina</taxon>
        <taxon>Arionoidea</taxon>
        <taxon>Arionidae</taxon>
        <taxon>Arion</taxon>
    </lineage>
</organism>
<proteinExistence type="predicted"/>
<evidence type="ECO:0000256" key="1">
    <source>
        <dbReference type="SAM" id="MobiDB-lite"/>
    </source>
</evidence>
<feature type="non-terminal residue" evidence="2">
    <location>
        <position position="1"/>
    </location>
</feature>
<dbReference type="AlphaFoldDB" id="A0A0B7A1E0"/>